<organism evidence="1 2">
    <name type="scientific">Pangasianodon gigas</name>
    <name type="common">Mekong giant catfish</name>
    <name type="synonym">Pangasius gigas</name>
    <dbReference type="NCBI Taxonomy" id="30993"/>
    <lineage>
        <taxon>Eukaryota</taxon>
        <taxon>Metazoa</taxon>
        <taxon>Chordata</taxon>
        <taxon>Craniata</taxon>
        <taxon>Vertebrata</taxon>
        <taxon>Euteleostomi</taxon>
        <taxon>Actinopterygii</taxon>
        <taxon>Neopterygii</taxon>
        <taxon>Teleostei</taxon>
        <taxon>Ostariophysi</taxon>
        <taxon>Siluriformes</taxon>
        <taxon>Pangasiidae</taxon>
        <taxon>Pangasianodon</taxon>
    </lineage>
</organism>
<accession>A0ACC5XVB7</accession>
<gene>
    <name evidence="1" type="ORF">PGIGA_G00177170</name>
</gene>
<protein>
    <submittedName>
        <fullName evidence="1">Uncharacterized protein</fullName>
    </submittedName>
</protein>
<dbReference type="Proteomes" id="UP000829447">
    <property type="component" value="Linkage Group LG29"/>
</dbReference>
<evidence type="ECO:0000313" key="1">
    <source>
        <dbReference type="EMBL" id="MCI4395159.1"/>
    </source>
</evidence>
<sequence>MDVQMAVFHCSDHFLKQLIVTKLSQCQYALPLLVPNPFTREIEFPLWSFQQIKKSWKITDPSGKTINKSMPISEAKTPMVAFFRFGSVSSSKSQLMNNLINEKHHTFFHRHCQGSSKNRVLMDGIVEIAWYCPSGKKSDHFADCVAFCNLHGDAETNKVQLDILVKMSSVNVVLLPHPKMVKNKEMLQKLSRYSKPLIFLLSEDKSNAVRIQPGQYKIGLKERNQSDINKNLRTAIKECLSECTSVFKLEEMYSKKWIIKDEDDAECKRGKTAAMQLMRLLEGNTPLSKQKEKHLPCQGKLWHDWCKMNKDLHRLEESNIETQKSAKHREMNQIREKQHKCGPSDLMRQFISSQNSLDGNEQSYFLKWVEILLDKFTSGDLSTLYHKYNEKWTRVLDLKKKHDKSGKMKDEQTELQEISRQLNAATFGLEHILREMGQIYESFISVQTHNKRSKEENMTALPKLAAQLIKSGHPMELMDGDAAHVPLIWVSAVLDELVKILGDKRVFVLSVLGIQSSGKSTMLNAMFGLQFAVSAGRCTRGAFMQLVRVSEEMKDELHFDYILVVDTEGLRALELAGKSTQHHDNELATFVTGLGNLTLINIFGENPAEMQDILQIVVQAFLRMKKVKLNPSCMFVHQNVGEVTAGEKNMEGRRRLQEKLDEMAKLAAKEEDSDAECFSDVIEFDIQDDVFYFEQLWEGSPPMAPPNPSYSRNVQNLKNKIFKKASTSHSLLLSQFKLRICDLWNALLNENFVFSFKNTLEIVVYRKLETEFGKWTWSLRSTMLAIEEKFHNRIENENLEKIDEKELYDEMRSSKMEVDKSVKFYFDENQDKDILIQWRVRYEKKITQLLEDLVNDAKRDLNEVIQLQNSREMFEHKRTQTVYDEILFNLSKELAQKFKSEASDEQVLKHEFDKVWDKWIADLTHDTTPEKTFDIWNGVIKILSEGNEQASVYERLSQKDYRNIDTLGDYSHYVFLHKDHGSLDKIKSKLKKWNNKSKDDKPKLSNEENKLVEVLTKNVIKQCEEKFKKNCINIEKLGYKDSYIQIITDQVKERVRDHNEDQDIKLKKEFTLDLCLHVCDLLSPRFSELHKRFRDSNDPKVYLSKHKAQYYNVFKNLCRGATITNVFGELICNNLKESILQAAYNKTAVDLASEIRSDMPEFNGNRSNLEKHILKCLAEEENFEKYMDYIHYPNQHFKHFISEKVHKYITENDTKVLKLFQRNLQYKEQRVINALKLATEEVKNSLGDSDMWLRIFSHSVKDEISFKIITFTDHKEMTKIDFLHQVVSASLTEMMSEIYKSFNSVKEINMEKFRKSPDEILIEHLCRCCWVQCPFCRAICTNTVEGHDGDHSVPFHRVVGVIGTTYRHTTFLTCTICTTNVQGNGIFYLNNYTDVWFYYKLYRSAGERFATWSITPDNSELVYWKWFVYRFQKDLERYYNCMFKENEIPSDWRLFTKQQAIESLDNYY</sequence>
<keyword evidence="2" id="KW-1185">Reference proteome</keyword>
<name>A0ACC5XVB7_PANGG</name>
<evidence type="ECO:0000313" key="2">
    <source>
        <dbReference type="Proteomes" id="UP000829447"/>
    </source>
</evidence>
<dbReference type="EMBL" id="CM040482">
    <property type="protein sequence ID" value="MCI4395159.1"/>
    <property type="molecule type" value="Genomic_DNA"/>
</dbReference>
<reference evidence="1 2" key="1">
    <citation type="journal article" date="2022" name="bioRxiv">
        <title>An ancient truncated duplication of the anti-Mullerian hormone receptor type 2 gene is a potential conserved master sex determinant in the Pangasiidae catfish family.</title>
        <authorList>
            <person name="Wen M."/>
            <person name="Pan Q."/>
            <person name="Jouanno E."/>
            <person name="Montfort J."/>
            <person name="Zahm M."/>
            <person name="Cabau C."/>
            <person name="Klopp C."/>
            <person name="Iampietro C."/>
            <person name="Roques C."/>
            <person name="Bouchez O."/>
            <person name="Castinel A."/>
            <person name="Donnadieu C."/>
            <person name="Parrinello H."/>
            <person name="Poncet C."/>
            <person name="Belmonte E."/>
            <person name="Gautier V."/>
            <person name="Avarre J.-C."/>
            <person name="Dugue R."/>
            <person name="Gustiano R."/>
            <person name="Ha T.T.T."/>
            <person name="Campet M."/>
            <person name="Sriphairoj K."/>
            <person name="Ribolli J."/>
            <person name="de Almeida F.L."/>
            <person name="Desvignes T."/>
            <person name="Postlethwait J.H."/>
            <person name="Bucao C.F."/>
            <person name="Robinson-Rechavi M."/>
            <person name="Bobe J."/>
            <person name="Herpin A."/>
            <person name="Guiguen Y."/>
        </authorList>
    </citation>
    <scope>NUCLEOTIDE SEQUENCE [LARGE SCALE GENOMIC DNA]</scope>
    <source>
        <strain evidence="1">YG-Dec2019</strain>
    </source>
</reference>
<comment type="caution">
    <text evidence="1">The sequence shown here is derived from an EMBL/GenBank/DDBJ whole genome shotgun (WGS) entry which is preliminary data.</text>
</comment>
<proteinExistence type="predicted"/>